<protein>
    <submittedName>
        <fullName evidence="4">Zinc-binding dehydrogenase</fullName>
    </submittedName>
</protein>
<accession>A0ABS6IIE2</accession>
<dbReference type="RefSeq" id="WP_216958196.1">
    <property type="nucleotide sequence ID" value="NZ_JAHOPB010000001.1"/>
</dbReference>
<evidence type="ECO:0000313" key="4">
    <source>
        <dbReference type="EMBL" id="MBU8873755.1"/>
    </source>
</evidence>
<dbReference type="PANTHER" id="PTHR48106:SF13">
    <property type="entry name" value="QUINONE OXIDOREDUCTASE-RELATED"/>
    <property type="match status" value="1"/>
</dbReference>
<reference evidence="4 5" key="1">
    <citation type="submission" date="2021-06" db="EMBL/GenBank/DDBJ databases">
        <authorList>
            <person name="Lee D.H."/>
        </authorList>
    </citation>
    <scope>NUCLEOTIDE SEQUENCE [LARGE SCALE GENOMIC DNA]</scope>
    <source>
        <strain evidence="4 5">MMS21-HV4-11</strain>
    </source>
</reference>
<dbReference type="Pfam" id="PF00107">
    <property type="entry name" value="ADH_zinc_N"/>
    <property type="match status" value="1"/>
</dbReference>
<dbReference type="InterPro" id="IPR013154">
    <property type="entry name" value="ADH-like_N"/>
</dbReference>
<dbReference type="EMBL" id="JAHOPB010000001">
    <property type="protein sequence ID" value="MBU8873755.1"/>
    <property type="molecule type" value="Genomic_DNA"/>
</dbReference>
<evidence type="ECO:0000259" key="3">
    <source>
        <dbReference type="SMART" id="SM00829"/>
    </source>
</evidence>
<sequence>MKAVVIHATGGPEQLVLAELPDPVPGAGEVLIDVAYAGCNWADTQVRMGIYPHPMTYPMILGFEVSGTVAALGSGVTGVKVGDRVATFPEKGGAYAEKCVASALGLIKLPDAVPLDVGAAFPIQALTAWHMMWTIYGGIGPGDTVLVNAIGGGVGLMCTQLAVRAGARVIGTTGTPGKEARALAFGASRVVVTSQEDFERAVLDFTGGKGVDLAIDSYGATMLDRTFGVVKMLGHIISIGEAEGQPFKNIRERILPRSQTFTRLHLGHIDQTSAEWQAGVDHVLAALAEGWLKVPIEGVFPLAEAADMHRRLEGRGVAGKLLLKAAG</sequence>
<keyword evidence="2" id="KW-0560">Oxidoreductase</keyword>
<gene>
    <name evidence="4" type="ORF">KQ910_08270</name>
</gene>
<evidence type="ECO:0000256" key="1">
    <source>
        <dbReference type="ARBA" id="ARBA00022857"/>
    </source>
</evidence>
<dbReference type="SMART" id="SM00829">
    <property type="entry name" value="PKS_ER"/>
    <property type="match status" value="1"/>
</dbReference>
<keyword evidence="5" id="KW-1185">Reference proteome</keyword>
<proteinExistence type="predicted"/>
<name>A0ABS6IIE2_9HYPH</name>
<dbReference type="InterPro" id="IPR013149">
    <property type="entry name" value="ADH-like_C"/>
</dbReference>
<dbReference type="PANTHER" id="PTHR48106">
    <property type="entry name" value="QUINONE OXIDOREDUCTASE PIG3-RELATED"/>
    <property type="match status" value="1"/>
</dbReference>
<comment type="caution">
    <text evidence="4">The sequence shown here is derived from an EMBL/GenBank/DDBJ whole genome shotgun (WGS) entry which is preliminary data.</text>
</comment>
<keyword evidence="1" id="KW-0521">NADP</keyword>
<dbReference type="Pfam" id="PF08240">
    <property type="entry name" value="ADH_N"/>
    <property type="match status" value="1"/>
</dbReference>
<evidence type="ECO:0000313" key="5">
    <source>
        <dbReference type="Proteomes" id="UP000727907"/>
    </source>
</evidence>
<feature type="domain" description="Enoyl reductase (ER)" evidence="3">
    <location>
        <begin position="10"/>
        <end position="323"/>
    </location>
</feature>
<organism evidence="4 5">
    <name type="scientific">Reyranella humidisoli</name>
    <dbReference type="NCBI Taxonomy" id="2849149"/>
    <lineage>
        <taxon>Bacteria</taxon>
        <taxon>Pseudomonadati</taxon>
        <taxon>Pseudomonadota</taxon>
        <taxon>Alphaproteobacteria</taxon>
        <taxon>Hyphomicrobiales</taxon>
        <taxon>Reyranellaceae</taxon>
        <taxon>Reyranella</taxon>
    </lineage>
</organism>
<evidence type="ECO:0000256" key="2">
    <source>
        <dbReference type="ARBA" id="ARBA00023002"/>
    </source>
</evidence>
<dbReference type="Proteomes" id="UP000727907">
    <property type="component" value="Unassembled WGS sequence"/>
</dbReference>
<dbReference type="InterPro" id="IPR020843">
    <property type="entry name" value="ER"/>
</dbReference>